<sequence length="549" mass="56131">MNKPNPRAHAPRLRIGIDVGGTNTDAVVLREQDPTSTSQNTMTAADVLARTKVATSADITSGVTQALRGVLADPTTPERAGAHPHQVARVMIGTTHATNAVLQRNGLRRVAVLRIGAPASTAIRPMFGWPPDLCAQVDAGSAIVRGGVELDGSAAAAFDTEAVSRFCATVAERAEAIAVCGVFSPAAPDQERHAAEVIRRELGDIPVSMSHELGSLGLLERENTTILNAALGGVATHLIDAIRAGLDSHDLGHAIPYFAQNDGTLLSLEETRRAPVLTIGSGPANSLRGAAMLTGEPNALVVDVGGTSADVGALTQTFPRESAFGVEVGGVATNFRMPDLVSIAIGGGTVVRFRDEGPPTVGPDSVGYRLAEEALVFGGATPTLSDAAVAAGRGEFGDRSLLPGHLSLSAALEHADAEIADAIDRIKSSGTDLPLIAVGGGSVLVPDTVPGTTGVLRPAHHDVANAIGAAIGTVSGNVDRIVEVGQGGASRTRLIDDAREAAVAAAVRAGADPSVVEVVEIDEIPLSYLREPAVRLRVKAAGPLAGTND</sequence>
<reference evidence="4" key="1">
    <citation type="submission" date="2023-07" db="EMBL/GenBank/DDBJ databases">
        <title>Novel species in the genus Lipingzhangella isolated from Sambhar Salt Lake.</title>
        <authorList>
            <person name="Jiya N."/>
            <person name="Kajale S."/>
            <person name="Sharma A."/>
        </authorList>
    </citation>
    <scope>NUCLEOTIDE SEQUENCE [LARGE SCALE GENOMIC DNA]</scope>
    <source>
        <strain evidence="4">LS1_29</strain>
    </source>
</reference>
<dbReference type="PANTHER" id="PTHR11365:SF10">
    <property type="entry name" value="HYDANTOINASE_OXOPROLINASE"/>
    <property type="match status" value="1"/>
</dbReference>
<comment type="caution">
    <text evidence="3">The sequence shown here is derived from an EMBL/GenBank/DDBJ whole genome shotgun (WGS) entry which is preliminary data.</text>
</comment>
<dbReference type="PANTHER" id="PTHR11365">
    <property type="entry name" value="5-OXOPROLINASE RELATED"/>
    <property type="match status" value="1"/>
</dbReference>
<dbReference type="InterPro" id="IPR008040">
    <property type="entry name" value="Hydant_A_N"/>
</dbReference>
<dbReference type="Proteomes" id="UP001250214">
    <property type="component" value="Unassembled WGS sequence"/>
</dbReference>
<dbReference type="Pfam" id="PF01968">
    <property type="entry name" value="Hydantoinase_A"/>
    <property type="match status" value="1"/>
</dbReference>
<dbReference type="InterPro" id="IPR045079">
    <property type="entry name" value="Oxoprolinase-like"/>
</dbReference>
<name>A0ABU2H7S9_9ACTN</name>
<protein>
    <submittedName>
        <fullName evidence="3">Hydantoinase/oxoprolinase family protein</fullName>
    </submittedName>
</protein>
<dbReference type="InterPro" id="IPR043129">
    <property type="entry name" value="ATPase_NBD"/>
</dbReference>
<organism evidence="3 4">
    <name type="scientific">Lipingzhangella rawalii</name>
    <dbReference type="NCBI Taxonomy" id="2055835"/>
    <lineage>
        <taxon>Bacteria</taxon>
        <taxon>Bacillati</taxon>
        <taxon>Actinomycetota</taxon>
        <taxon>Actinomycetes</taxon>
        <taxon>Streptosporangiales</taxon>
        <taxon>Nocardiopsidaceae</taxon>
        <taxon>Lipingzhangella</taxon>
    </lineage>
</organism>
<gene>
    <name evidence="3" type="ORF">RIF23_13745</name>
</gene>
<evidence type="ECO:0000313" key="4">
    <source>
        <dbReference type="Proteomes" id="UP001250214"/>
    </source>
</evidence>
<proteinExistence type="predicted"/>
<dbReference type="EMBL" id="JAVLVT010000005">
    <property type="protein sequence ID" value="MDS1271361.1"/>
    <property type="molecule type" value="Genomic_DNA"/>
</dbReference>
<feature type="domain" description="Hydantoinase A/oxoprolinase" evidence="1">
    <location>
        <begin position="221"/>
        <end position="393"/>
    </location>
</feature>
<evidence type="ECO:0000313" key="3">
    <source>
        <dbReference type="EMBL" id="MDS1271361.1"/>
    </source>
</evidence>
<evidence type="ECO:0000259" key="1">
    <source>
        <dbReference type="Pfam" id="PF01968"/>
    </source>
</evidence>
<dbReference type="Pfam" id="PF05378">
    <property type="entry name" value="Hydant_A_N"/>
    <property type="match status" value="1"/>
</dbReference>
<accession>A0ABU2H7S9</accession>
<dbReference type="InterPro" id="IPR002821">
    <property type="entry name" value="Hydantoinase_A"/>
</dbReference>
<feature type="domain" description="Hydantoinase/oxoprolinase N-terminal" evidence="2">
    <location>
        <begin position="14"/>
        <end position="201"/>
    </location>
</feature>
<keyword evidence="4" id="KW-1185">Reference proteome</keyword>
<dbReference type="RefSeq" id="WP_310912886.1">
    <property type="nucleotide sequence ID" value="NZ_JAVLVT010000005.1"/>
</dbReference>
<dbReference type="SUPFAM" id="SSF53067">
    <property type="entry name" value="Actin-like ATPase domain"/>
    <property type="match status" value="1"/>
</dbReference>
<evidence type="ECO:0000259" key="2">
    <source>
        <dbReference type="Pfam" id="PF05378"/>
    </source>
</evidence>